<proteinExistence type="predicted"/>
<name>A0A235EFJ9_9BURK</name>
<organism evidence="1 2">
    <name type="scientific">Acidovorax kalamii</name>
    <dbReference type="NCBI Taxonomy" id="2004485"/>
    <lineage>
        <taxon>Bacteria</taxon>
        <taxon>Pseudomonadati</taxon>
        <taxon>Pseudomonadota</taxon>
        <taxon>Betaproteobacteria</taxon>
        <taxon>Burkholderiales</taxon>
        <taxon>Comamonadaceae</taxon>
        <taxon>Acidovorax</taxon>
    </lineage>
</organism>
<evidence type="ECO:0008006" key="3">
    <source>
        <dbReference type="Google" id="ProtNLM"/>
    </source>
</evidence>
<gene>
    <name evidence="1" type="ORF">CBY09_23160</name>
</gene>
<dbReference type="EMBL" id="NOIG01000017">
    <property type="protein sequence ID" value="OYD47771.1"/>
    <property type="molecule type" value="Genomic_DNA"/>
</dbReference>
<protein>
    <recommendedName>
        <fullName evidence="3">N-acetyltransferase</fullName>
    </recommendedName>
</protein>
<accession>A0A235EFJ9</accession>
<reference evidence="1 2" key="1">
    <citation type="submission" date="2017-07" db="EMBL/GenBank/DDBJ databases">
        <title>Acidovorax KNDSW TSA 6 genome sequence and assembly.</title>
        <authorList>
            <person name="Mayilraj S."/>
        </authorList>
    </citation>
    <scope>NUCLEOTIDE SEQUENCE [LARGE SCALE GENOMIC DNA]</scope>
    <source>
        <strain evidence="1 2">KNDSW-TSA6</strain>
    </source>
</reference>
<dbReference type="RefSeq" id="WP_094291926.1">
    <property type="nucleotide sequence ID" value="NZ_NOIG01000017.1"/>
</dbReference>
<dbReference type="Proteomes" id="UP000215441">
    <property type="component" value="Unassembled WGS sequence"/>
</dbReference>
<evidence type="ECO:0000313" key="2">
    <source>
        <dbReference type="Proteomes" id="UP000215441"/>
    </source>
</evidence>
<sequence>MMASACSLPMPGTATGGPHTAANPWPGLGLLDKWAQWLAELRIDVDLSGRDIQREFDALHERIRTNHRTRDAMQPLPLYLHGLVLRMREADGEVFVYAIDPLRNRIVAYTVFNRLVEVDRHTDRHLRAPHTKVAHGYRRMGIATAIYRWWLDSGRSLMTGARQSAGAHGLWMSLARDYTLAAVRIAEHKRVQQLPLPPPPGFFDALDTRLVLVGRGCRLADFVQPSTRKG</sequence>
<comment type="caution">
    <text evidence="1">The sequence shown here is derived from an EMBL/GenBank/DDBJ whole genome shotgun (WGS) entry which is preliminary data.</text>
</comment>
<dbReference type="AlphaFoldDB" id="A0A235EFJ9"/>
<evidence type="ECO:0000313" key="1">
    <source>
        <dbReference type="EMBL" id="OYD47771.1"/>
    </source>
</evidence>
<keyword evidence="2" id="KW-1185">Reference proteome</keyword>
<dbReference type="OrthoDB" id="8962596at2"/>